<evidence type="ECO:0000259" key="4">
    <source>
        <dbReference type="PROSITE" id="PS50937"/>
    </source>
</evidence>
<dbReference type="CDD" id="cd00592">
    <property type="entry name" value="HTH_MerR-like"/>
    <property type="match status" value="1"/>
</dbReference>
<dbReference type="Gene3D" id="3.20.80.10">
    <property type="entry name" value="Regulatory factor, effector binding domain"/>
    <property type="match status" value="1"/>
</dbReference>
<keyword evidence="6" id="KW-1185">Reference proteome</keyword>
<dbReference type="SUPFAM" id="SSF46955">
    <property type="entry name" value="Putative DNA-binding domain"/>
    <property type="match status" value="1"/>
</dbReference>
<dbReference type="Gene3D" id="1.10.1660.10">
    <property type="match status" value="1"/>
</dbReference>
<organism evidence="5 6">
    <name type="scientific">Paenibacillus vini</name>
    <dbReference type="NCBI Taxonomy" id="1476024"/>
    <lineage>
        <taxon>Bacteria</taxon>
        <taxon>Bacillati</taxon>
        <taxon>Bacillota</taxon>
        <taxon>Bacilli</taxon>
        <taxon>Bacillales</taxon>
        <taxon>Paenibacillaceae</taxon>
        <taxon>Paenibacillus</taxon>
    </lineage>
</organism>
<dbReference type="Pfam" id="PF13411">
    <property type="entry name" value="MerR_1"/>
    <property type="match status" value="1"/>
</dbReference>
<dbReference type="EMBL" id="BOSL01000001">
    <property type="protein sequence ID" value="GIP51237.1"/>
    <property type="molecule type" value="Genomic_DNA"/>
</dbReference>
<reference evidence="5 6" key="1">
    <citation type="submission" date="2021-03" db="EMBL/GenBank/DDBJ databases">
        <title>Antimicrobial resistance genes in bacteria isolated from Japanese honey, and their potential for conferring macrolide and lincosamide resistance in the American foulbrood pathogen Paenibacillus larvae.</title>
        <authorList>
            <person name="Okamoto M."/>
            <person name="Kumagai M."/>
            <person name="Kanamori H."/>
            <person name="Takamatsu D."/>
        </authorList>
    </citation>
    <scope>NUCLEOTIDE SEQUENCE [LARGE SCALE GENOMIC DNA]</scope>
    <source>
        <strain evidence="5 6">J42TS3</strain>
    </source>
</reference>
<evidence type="ECO:0000313" key="6">
    <source>
        <dbReference type="Proteomes" id="UP000679992"/>
    </source>
</evidence>
<dbReference type="InterPro" id="IPR010499">
    <property type="entry name" value="AraC_E-bd"/>
</dbReference>
<dbReference type="SMART" id="SM00422">
    <property type="entry name" value="HTH_MERR"/>
    <property type="match status" value="1"/>
</dbReference>
<dbReference type="Proteomes" id="UP000679992">
    <property type="component" value="Unassembled WGS sequence"/>
</dbReference>
<dbReference type="PANTHER" id="PTHR30204">
    <property type="entry name" value="REDOX-CYCLING DRUG-SENSING TRANSCRIPTIONAL ACTIVATOR SOXR"/>
    <property type="match status" value="1"/>
</dbReference>
<evidence type="ECO:0000256" key="2">
    <source>
        <dbReference type="ARBA" id="ARBA00023125"/>
    </source>
</evidence>
<name>A0ABQ4M6H9_9BACL</name>
<dbReference type="InterPro" id="IPR000551">
    <property type="entry name" value="MerR-type_HTH_dom"/>
</dbReference>
<dbReference type="SMART" id="SM00871">
    <property type="entry name" value="AraC_E_bind"/>
    <property type="match status" value="1"/>
</dbReference>
<dbReference type="InterPro" id="IPR009061">
    <property type="entry name" value="DNA-bd_dom_put_sf"/>
</dbReference>
<evidence type="ECO:0000313" key="5">
    <source>
        <dbReference type="EMBL" id="GIP51237.1"/>
    </source>
</evidence>
<comment type="caution">
    <text evidence="5">The sequence shown here is derived from an EMBL/GenBank/DDBJ whole genome shotgun (WGS) entry which is preliminary data.</text>
</comment>
<feature type="domain" description="HTH merR-type" evidence="4">
    <location>
        <begin position="5"/>
        <end position="74"/>
    </location>
</feature>
<dbReference type="InterPro" id="IPR029441">
    <property type="entry name" value="Cass2"/>
</dbReference>
<dbReference type="RefSeq" id="WP_213653474.1">
    <property type="nucleotide sequence ID" value="NZ_BOSL01000001.1"/>
</dbReference>
<keyword evidence="3" id="KW-0804">Transcription</keyword>
<protein>
    <recommendedName>
        <fullName evidence="4">HTH merR-type domain-containing protein</fullName>
    </recommendedName>
</protein>
<dbReference type="InterPro" id="IPR011256">
    <property type="entry name" value="Reg_factor_effector_dom_sf"/>
</dbReference>
<dbReference type="PROSITE" id="PS50937">
    <property type="entry name" value="HTH_MERR_2"/>
    <property type="match status" value="1"/>
</dbReference>
<dbReference type="SUPFAM" id="SSF55136">
    <property type="entry name" value="Probable bacterial effector-binding domain"/>
    <property type="match status" value="1"/>
</dbReference>
<proteinExistence type="predicted"/>
<sequence>MNRSVVSIHRLAEQMGLTSRTLRHWESEGLFKSERDTSSGWRVYDEHALSCIRITAILRKIDIPIKDIKSVIANPSLAQLRKVIENKIAEVKQRNAEVVSFQQQLDQVLKFFKQQPEDGFLNLDRILNEMEDIWMSSLQENSLIKIITLPPMRVAYSIAVGTSPEDEAMGPVLEWIKSSNLLSTARFFGGNVKPMPTFAGTPYGYGMCATIPDGISVPGHLKEMVLPGGLFALLESSEDVSLSWKTLMNELAKDKRYKSDQSRLCLEEHIRNDRPDGYGNEYYLNLLEPVKAV</sequence>
<keyword evidence="2" id="KW-0238">DNA-binding</keyword>
<evidence type="ECO:0000256" key="3">
    <source>
        <dbReference type="ARBA" id="ARBA00023163"/>
    </source>
</evidence>
<dbReference type="PANTHER" id="PTHR30204:SF94">
    <property type="entry name" value="HEAVY METAL-DEPENDENT TRANSCRIPTIONAL REGULATOR HI_0293-RELATED"/>
    <property type="match status" value="1"/>
</dbReference>
<keyword evidence="1" id="KW-0805">Transcription regulation</keyword>
<evidence type="ECO:0000256" key="1">
    <source>
        <dbReference type="ARBA" id="ARBA00023015"/>
    </source>
</evidence>
<accession>A0ABQ4M6H9</accession>
<dbReference type="Pfam" id="PF14526">
    <property type="entry name" value="Cass2"/>
    <property type="match status" value="1"/>
</dbReference>
<dbReference type="InterPro" id="IPR047057">
    <property type="entry name" value="MerR_fam"/>
</dbReference>
<gene>
    <name evidence="5" type="ORF">J42TS3_02720</name>
</gene>